<feature type="transmembrane region" description="Helical" evidence="10">
    <location>
        <begin position="125"/>
        <end position="149"/>
    </location>
</feature>
<evidence type="ECO:0000313" key="11">
    <source>
        <dbReference type="Ensembl" id="ENSOMYP00000012318.2"/>
    </source>
</evidence>
<feature type="transmembrane region" description="Helical" evidence="10">
    <location>
        <begin position="170"/>
        <end position="190"/>
    </location>
</feature>
<accession>A0A8C7NT33</accession>
<gene>
    <name evidence="11" type="primary">LOC110520276</name>
</gene>
<comment type="similarity">
    <text evidence="2">Belongs to the major facilitator superfamily. Proton-dependent oligopeptide transporter (POT/PTR) (TC 2.A.17) family.</text>
</comment>
<dbReference type="InterPro" id="IPR018456">
    <property type="entry name" value="PTR2_symporter_CS"/>
</dbReference>
<dbReference type="PANTHER" id="PTHR11654">
    <property type="entry name" value="OLIGOPEPTIDE TRANSPORTER-RELATED"/>
    <property type="match status" value="1"/>
</dbReference>
<feature type="transmembrane region" description="Helical" evidence="10">
    <location>
        <begin position="410"/>
        <end position="432"/>
    </location>
</feature>
<protein>
    <submittedName>
        <fullName evidence="11">Solute carrier family 15 member 2</fullName>
    </submittedName>
</protein>
<evidence type="ECO:0000256" key="4">
    <source>
        <dbReference type="ARBA" id="ARBA00022692"/>
    </source>
</evidence>
<keyword evidence="3" id="KW-0813">Transport</keyword>
<keyword evidence="8 10" id="KW-1133">Transmembrane helix</keyword>
<name>A0A8C7NT33_ONCMY</name>
<dbReference type="InterPro" id="IPR036259">
    <property type="entry name" value="MFS_trans_sf"/>
</dbReference>
<feature type="transmembrane region" description="Helical" evidence="10">
    <location>
        <begin position="43"/>
        <end position="62"/>
    </location>
</feature>
<feature type="transmembrane region" description="Helical" evidence="10">
    <location>
        <begin position="99"/>
        <end position="119"/>
    </location>
</feature>
<dbReference type="PROSITE" id="PS01022">
    <property type="entry name" value="PTR2_1"/>
    <property type="match status" value="1"/>
</dbReference>
<feature type="transmembrane region" description="Helical" evidence="10">
    <location>
        <begin position="282"/>
        <end position="300"/>
    </location>
</feature>
<dbReference type="GO" id="GO:0035673">
    <property type="term" value="F:oligopeptide transmembrane transporter activity"/>
    <property type="evidence" value="ECO:0007669"/>
    <property type="project" value="InterPro"/>
</dbReference>
<dbReference type="AlphaFoldDB" id="A0A8C7NT33"/>
<evidence type="ECO:0000256" key="9">
    <source>
        <dbReference type="ARBA" id="ARBA00023136"/>
    </source>
</evidence>
<feature type="transmembrane region" description="Helical" evidence="10">
    <location>
        <begin position="68"/>
        <end position="87"/>
    </location>
</feature>
<dbReference type="Pfam" id="PF00854">
    <property type="entry name" value="PTR2"/>
    <property type="match status" value="2"/>
</dbReference>
<dbReference type="InterPro" id="IPR000109">
    <property type="entry name" value="POT_fam"/>
</dbReference>
<dbReference type="GO" id="GO:0015031">
    <property type="term" value="P:protein transport"/>
    <property type="evidence" value="ECO:0007669"/>
    <property type="project" value="UniProtKB-KW"/>
</dbReference>
<sequence length="602" mass="67683">SNISTIISSSSDLSSTCHFFKLCGTNYPVSISFIVVNEFCERFSYYGMKAVLTLYFINYLHWDPNLSTAVYHAFSSLCYFTPVLGALIADSWLGKFKTIIYLSVVYVLGHIVKSVGAIPSVGDSTIHIVLSMVGLILIAFGTGGIKPCVAAFGGDQFDEEHTNERRKFFSIFYMSINGGSVLSTLITPMLRGDVQCFGGDCYALAFGVPAILMVIALVVFISGSGMYKKSPPEGNILLDVCKCMGLAIKNRWKSSKYDPKKKHWLDWAEDKYPRRLIHEIKMVLRVLVLYIPLPMFWALFDQQGSRWTLQATRMNMAFMLNALLILVFVPIFDMVVYPLIGLSYQHIQLGGHNKTITMAVTQNEILYQCVQTFTEQKAYTLVLHSNGSEIVCQLVSLKSDLKHPNDYKMYVIPAIIEPTTLVLLAFSVPALAYSTNLLYFFSQDPGEIILQKMEDVKANNVHIAWQIPQYVLITAGEVMFSITGLEFSYSQAPANMKSVLQAGWLLTVAFGNVIVLIVAEGAGLDQWMEFLLFAGLLVAVCIIFSIMAYFYTYVDPDELDKLFPDKTVNDDDEDNLKKNQKYHLDQTDNSMYLNPIEKRTKM</sequence>
<evidence type="ECO:0000256" key="8">
    <source>
        <dbReference type="ARBA" id="ARBA00022989"/>
    </source>
</evidence>
<dbReference type="Ensembl" id="ENSOMYT00000013627.2">
    <property type="protein sequence ID" value="ENSOMYP00000012318.2"/>
    <property type="gene ID" value="ENSOMYG00000006073.2"/>
</dbReference>
<reference evidence="11" key="1">
    <citation type="submission" date="2020-07" db="EMBL/GenBank/DDBJ databases">
        <title>A long reads based de novo assembly of the rainbow trout Arlee double haploid line genome.</title>
        <authorList>
            <person name="Gao G."/>
            <person name="Palti Y."/>
        </authorList>
    </citation>
    <scope>NUCLEOTIDE SEQUENCE [LARGE SCALE GENOMIC DNA]</scope>
</reference>
<evidence type="ECO:0000256" key="1">
    <source>
        <dbReference type="ARBA" id="ARBA00004141"/>
    </source>
</evidence>
<comment type="subcellular location">
    <subcellularLocation>
        <location evidence="1">Membrane</location>
        <topology evidence="1">Multi-pass membrane protein</topology>
    </subcellularLocation>
</comment>
<proteinExistence type="inferred from homology"/>
<keyword evidence="4 10" id="KW-0812">Transmembrane</keyword>
<reference evidence="11" key="3">
    <citation type="submission" date="2025-09" db="UniProtKB">
        <authorList>
            <consortium name="Ensembl"/>
        </authorList>
    </citation>
    <scope>IDENTIFICATION</scope>
</reference>
<dbReference type="GeneTree" id="ENSGT00940000156507"/>
<dbReference type="GO" id="GO:0016020">
    <property type="term" value="C:membrane"/>
    <property type="evidence" value="ECO:0007669"/>
    <property type="project" value="UniProtKB-SubCell"/>
</dbReference>
<evidence type="ECO:0000256" key="3">
    <source>
        <dbReference type="ARBA" id="ARBA00022448"/>
    </source>
</evidence>
<feature type="transmembrane region" description="Helical" evidence="10">
    <location>
        <begin position="320"/>
        <end position="340"/>
    </location>
</feature>
<dbReference type="Gene3D" id="1.20.1250.20">
    <property type="entry name" value="MFS general substrate transporter like domains"/>
    <property type="match status" value="1"/>
</dbReference>
<keyword evidence="7" id="KW-0653">Protein transport</keyword>
<keyword evidence="9 10" id="KW-0472">Membrane</keyword>
<dbReference type="Proteomes" id="UP000694395">
    <property type="component" value="Chromosome 3"/>
</dbReference>
<dbReference type="SUPFAM" id="SSF103473">
    <property type="entry name" value="MFS general substrate transporter"/>
    <property type="match status" value="1"/>
</dbReference>
<keyword evidence="12" id="KW-1185">Reference proteome</keyword>
<reference evidence="11" key="2">
    <citation type="submission" date="2025-08" db="UniProtKB">
        <authorList>
            <consortium name="Ensembl"/>
        </authorList>
    </citation>
    <scope>IDENTIFICATION</scope>
</reference>
<dbReference type="FunFam" id="1.20.1250.20:FF:000049">
    <property type="entry name" value="Solute carrier family 15 member 2"/>
    <property type="match status" value="1"/>
</dbReference>
<evidence type="ECO:0000256" key="7">
    <source>
        <dbReference type="ARBA" id="ARBA00022927"/>
    </source>
</evidence>
<feature type="transmembrane region" description="Helical" evidence="10">
    <location>
        <begin position="202"/>
        <end position="221"/>
    </location>
</feature>
<evidence type="ECO:0000256" key="5">
    <source>
        <dbReference type="ARBA" id="ARBA00022847"/>
    </source>
</evidence>
<feature type="transmembrane region" description="Helical" evidence="10">
    <location>
        <begin position="499"/>
        <end position="518"/>
    </location>
</feature>
<dbReference type="GO" id="GO:0015293">
    <property type="term" value="F:symporter activity"/>
    <property type="evidence" value="ECO:0007669"/>
    <property type="project" value="UniProtKB-KW"/>
</dbReference>
<evidence type="ECO:0000256" key="10">
    <source>
        <dbReference type="SAM" id="Phobius"/>
    </source>
</evidence>
<evidence type="ECO:0000313" key="12">
    <source>
        <dbReference type="Proteomes" id="UP000694395"/>
    </source>
</evidence>
<dbReference type="CDD" id="cd17411">
    <property type="entry name" value="MFS_SLC15A2"/>
    <property type="match status" value="1"/>
</dbReference>
<evidence type="ECO:0000256" key="2">
    <source>
        <dbReference type="ARBA" id="ARBA00005982"/>
    </source>
</evidence>
<organism evidence="11 12">
    <name type="scientific">Oncorhynchus mykiss</name>
    <name type="common">Rainbow trout</name>
    <name type="synonym">Salmo gairdneri</name>
    <dbReference type="NCBI Taxonomy" id="8022"/>
    <lineage>
        <taxon>Eukaryota</taxon>
        <taxon>Metazoa</taxon>
        <taxon>Chordata</taxon>
        <taxon>Craniata</taxon>
        <taxon>Vertebrata</taxon>
        <taxon>Euteleostomi</taxon>
        <taxon>Actinopterygii</taxon>
        <taxon>Neopterygii</taxon>
        <taxon>Teleostei</taxon>
        <taxon>Protacanthopterygii</taxon>
        <taxon>Salmoniformes</taxon>
        <taxon>Salmonidae</taxon>
        <taxon>Salmoninae</taxon>
        <taxon>Oncorhynchus</taxon>
    </lineage>
</organism>
<evidence type="ECO:0000256" key="6">
    <source>
        <dbReference type="ARBA" id="ARBA00022856"/>
    </source>
</evidence>
<feature type="transmembrane region" description="Helical" evidence="10">
    <location>
        <begin position="530"/>
        <end position="551"/>
    </location>
</feature>
<keyword evidence="6" id="KW-0571">Peptide transport</keyword>
<keyword evidence="5" id="KW-0769">Symport</keyword>
<dbReference type="InterPro" id="IPR043381">
    <property type="entry name" value="SLC15A2"/>
</dbReference>